<dbReference type="InterPro" id="IPR001278">
    <property type="entry name" value="Arg-tRNA-ligase"/>
</dbReference>
<evidence type="ECO:0000259" key="12">
    <source>
        <dbReference type="SMART" id="SM01016"/>
    </source>
</evidence>
<dbReference type="SUPFAM" id="SSF52374">
    <property type="entry name" value="Nucleotidylyl transferase"/>
    <property type="match status" value="1"/>
</dbReference>
<dbReference type="InterPro" id="IPR005148">
    <property type="entry name" value="Arg-tRNA-synth_N"/>
</dbReference>
<dbReference type="Proteomes" id="UP001465426">
    <property type="component" value="Unassembled WGS sequence"/>
</dbReference>
<evidence type="ECO:0000256" key="1">
    <source>
        <dbReference type="ARBA" id="ARBA00005594"/>
    </source>
</evidence>
<feature type="domain" description="DALR anticodon binding" evidence="11">
    <location>
        <begin position="437"/>
        <end position="556"/>
    </location>
</feature>
<dbReference type="SMART" id="SM01016">
    <property type="entry name" value="Arg_tRNA_synt_N"/>
    <property type="match status" value="1"/>
</dbReference>
<comment type="subunit">
    <text evidence="9">Monomer.</text>
</comment>
<evidence type="ECO:0000256" key="10">
    <source>
        <dbReference type="RuleBase" id="RU363038"/>
    </source>
</evidence>
<evidence type="ECO:0000313" key="14">
    <source>
        <dbReference type="Proteomes" id="UP001465426"/>
    </source>
</evidence>
<evidence type="ECO:0000259" key="11">
    <source>
        <dbReference type="SMART" id="SM00836"/>
    </source>
</evidence>
<evidence type="ECO:0000256" key="7">
    <source>
        <dbReference type="ARBA" id="ARBA00023146"/>
    </source>
</evidence>
<comment type="similarity">
    <text evidence="1 9 10">Belongs to the class-I aminoacyl-tRNA synthetase family.</text>
</comment>
<dbReference type="InterPro" id="IPR014729">
    <property type="entry name" value="Rossmann-like_a/b/a_fold"/>
</dbReference>
<dbReference type="PROSITE" id="PS00178">
    <property type="entry name" value="AA_TRNA_LIGASE_I"/>
    <property type="match status" value="1"/>
</dbReference>
<accession>A0ABV1F8S0</accession>
<dbReference type="InterPro" id="IPR036695">
    <property type="entry name" value="Arg-tRNA-synth_N_sf"/>
</dbReference>
<dbReference type="Gene3D" id="3.40.50.620">
    <property type="entry name" value="HUPs"/>
    <property type="match status" value="1"/>
</dbReference>
<keyword evidence="6 9" id="KW-0648">Protein biosynthesis</keyword>
<evidence type="ECO:0000256" key="5">
    <source>
        <dbReference type="ARBA" id="ARBA00022840"/>
    </source>
</evidence>
<dbReference type="Pfam" id="PF05746">
    <property type="entry name" value="DALR_1"/>
    <property type="match status" value="1"/>
</dbReference>
<organism evidence="13 14">
    <name type="scientific">Niallia hominis</name>
    <dbReference type="NCBI Taxonomy" id="3133173"/>
    <lineage>
        <taxon>Bacteria</taxon>
        <taxon>Bacillati</taxon>
        <taxon>Bacillota</taxon>
        <taxon>Bacilli</taxon>
        <taxon>Bacillales</taxon>
        <taxon>Bacillaceae</taxon>
        <taxon>Niallia</taxon>
    </lineage>
</organism>
<evidence type="ECO:0000256" key="4">
    <source>
        <dbReference type="ARBA" id="ARBA00022741"/>
    </source>
</evidence>
<comment type="subcellular location">
    <subcellularLocation>
        <location evidence="9">Cytoplasm</location>
    </subcellularLocation>
</comment>
<dbReference type="SUPFAM" id="SSF55190">
    <property type="entry name" value="Arginyl-tRNA synthetase (ArgRS), N-terminal 'additional' domain"/>
    <property type="match status" value="1"/>
</dbReference>
<evidence type="ECO:0000256" key="8">
    <source>
        <dbReference type="ARBA" id="ARBA00049339"/>
    </source>
</evidence>
<comment type="catalytic activity">
    <reaction evidence="8 9">
        <text>tRNA(Arg) + L-arginine + ATP = L-arginyl-tRNA(Arg) + AMP + diphosphate</text>
        <dbReference type="Rhea" id="RHEA:20301"/>
        <dbReference type="Rhea" id="RHEA-COMP:9658"/>
        <dbReference type="Rhea" id="RHEA-COMP:9673"/>
        <dbReference type="ChEBI" id="CHEBI:30616"/>
        <dbReference type="ChEBI" id="CHEBI:32682"/>
        <dbReference type="ChEBI" id="CHEBI:33019"/>
        <dbReference type="ChEBI" id="CHEBI:78442"/>
        <dbReference type="ChEBI" id="CHEBI:78513"/>
        <dbReference type="ChEBI" id="CHEBI:456215"/>
        <dbReference type="EC" id="6.1.1.19"/>
    </reaction>
</comment>
<reference evidence="13 14" key="1">
    <citation type="submission" date="2024-03" db="EMBL/GenBank/DDBJ databases">
        <title>Human intestinal bacterial collection.</title>
        <authorList>
            <person name="Pauvert C."/>
            <person name="Hitch T.C.A."/>
            <person name="Clavel T."/>
        </authorList>
    </citation>
    <scope>NUCLEOTIDE SEQUENCE [LARGE SCALE GENOMIC DNA]</scope>
    <source>
        <strain evidence="13 14">CLA-SR-H024</strain>
    </source>
</reference>
<keyword evidence="7 9" id="KW-0030">Aminoacyl-tRNA synthetase</keyword>
<protein>
    <recommendedName>
        <fullName evidence="9">Arginine--tRNA ligase</fullName>
        <ecNumber evidence="9">6.1.1.19</ecNumber>
    </recommendedName>
    <alternativeName>
        <fullName evidence="9">Arginyl-tRNA synthetase</fullName>
        <shortName evidence="9">ArgRS</shortName>
    </alternativeName>
</protein>
<dbReference type="Gene3D" id="3.30.1360.70">
    <property type="entry name" value="Arginyl tRNA synthetase N-terminal domain"/>
    <property type="match status" value="1"/>
</dbReference>
<dbReference type="InterPro" id="IPR035684">
    <property type="entry name" value="ArgRS_core"/>
</dbReference>
<dbReference type="InterPro" id="IPR008909">
    <property type="entry name" value="DALR_anticod-bd"/>
</dbReference>
<dbReference type="Pfam" id="PF03485">
    <property type="entry name" value="Arg_tRNA_synt_N"/>
    <property type="match status" value="1"/>
</dbReference>
<gene>
    <name evidence="9 13" type="primary">argS</name>
    <name evidence="13" type="ORF">WMO63_21685</name>
</gene>
<keyword evidence="2 9" id="KW-0963">Cytoplasm</keyword>
<keyword evidence="3 9" id="KW-0436">Ligase</keyword>
<dbReference type="CDD" id="cd00671">
    <property type="entry name" value="ArgRS_core"/>
    <property type="match status" value="1"/>
</dbReference>
<dbReference type="Pfam" id="PF00750">
    <property type="entry name" value="tRNA-synt_1d"/>
    <property type="match status" value="1"/>
</dbReference>
<evidence type="ECO:0000256" key="9">
    <source>
        <dbReference type="HAMAP-Rule" id="MF_00123"/>
    </source>
</evidence>
<keyword evidence="4 9" id="KW-0547">Nucleotide-binding</keyword>
<comment type="caution">
    <text evidence="13">The sequence shown here is derived from an EMBL/GenBank/DDBJ whole genome shotgun (WGS) entry which is preliminary data.</text>
</comment>
<dbReference type="PANTHER" id="PTHR11956">
    <property type="entry name" value="ARGINYL-TRNA SYNTHETASE"/>
    <property type="match status" value="1"/>
</dbReference>
<dbReference type="RefSeq" id="WP_031538962.1">
    <property type="nucleotide sequence ID" value="NZ_JBBMFN010000089.1"/>
</dbReference>
<sequence length="556" mass="62803">MNIVDQIKDKLKEEIKQSVIKAGLATEEQIPEVVLELPKDKAHGDYSTNMAMQLARVAKKAPRMIAETIIENFDQTKASIKKVEIAGPGFINFYMDNSYLTDLIPTILKAGDQYGQTTVGNKEKVQVEFVSANPTGDLHLGHARGAAVGDSLSNILDKAGYDVSREYYINDAGNQINNLALSVEARYFQALGIEKEMPQDGYHGADIIGIGKKLAEEFGDKYVNVSEQERFDFFREYGLKYEMAKLKQDLEDFRVKFDVWFSETSLYQNGKIDIALNALKENGYIFEQDGATWLRSTDFGDDKDRVLIKNDGSYTYLLPDIAYHKDKLERGFEKLINVWGADHHGYIPRMRAAIQALGYNKDALEVEIIQLVHLYKDGEKMKMSKRTGKAVTMRDLVEEVGLDATRYFFAMRSADTHLDFDLDLAVSQSNENPVYYAQYAHARISSILRQGKEQGIELADELNVSLITAEKEFDLLKKLGEFPQAVGEAALKRMPHRITNYIYDLASTFHSFYNAEKVLDTDNLERTKARLALIKATQITLRNALALIGVSAPEKM</sequence>
<dbReference type="Gene3D" id="1.10.730.10">
    <property type="entry name" value="Isoleucyl-tRNA Synthetase, Domain 1"/>
    <property type="match status" value="1"/>
</dbReference>
<feature type="short sequence motif" description="'HIGH' region" evidence="9">
    <location>
        <begin position="132"/>
        <end position="142"/>
    </location>
</feature>
<dbReference type="CDD" id="cd07956">
    <property type="entry name" value="Anticodon_Ia_Arg"/>
    <property type="match status" value="1"/>
</dbReference>
<dbReference type="SUPFAM" id="SSF47323">
    <property type="entry name" value="Anticodon-binding domain of a subclass of class I aminoacyl-tRNA synthetases"/>
    <property type="match status" value="1"/>
</dbReference>
<keyword evidence="14" id="KW-1185">Reference proteome</keyword>
<dbReference type="SMART" id="SM00836">
    <property type="entry name" value="DALR_1"/>
    <property type="match status" value="1"/>
</dbReference>
<evidence type="ECO:0000256" key="3">
    <source>
        <dbReference type="ARBA" id="ARBA00022598"/>
    </source>
</evidence>
<dbReference type="InterPro" id="IPR009080">
    <property type="entry name" value="tRNAsynth_Ia_anticodon-bd"/>
</dbReference>
<proteinExistence type="inferred from homology"/>
<dbReference type="NCBIfam" id="TIGR00456">
    <property type="entry name" value="argS"/>
    <property type="match status" value="1"/>
</dbReference>
<dbReference type="HAMAP" id="MF_00123">
    <property type="entry name" value="Arg_tRNA_synth"/>
    <property type="match status" value="1"/>
</dbReference>
<dbReference type="GO" id="GO:0004814">
    <property type="term" value="F:arginine-tRNA ligase activity"/>
    <property type="evidence" value="ECO:0007669"/>
    <property type="project" value="UniProtKB-EC"/>
</dbReference>
<evidence type="ECO:0000256" key="2">
    <source>
        <dbReference type="ARBA" id="ARBA00022490"/>
    </source>
</evidence>
<dbReference type="PRINTS" id="PR01038">
    <property type="entry name" value="TRNASYNTHARG"/>
</dbReference>
<evidence type="ECO:0000313" key="13">
    <source>
        <dbReference type="EMBL" id="MEQ2468274.1"/>
    </source>
</evidence>
<keyword evidence="5 9" id="KW-0067">ATP-binding</keyword>
<dbReference type="PANTHER" id="PTHR11956:SF5">
    <property type="entry name" value="ARGININE--TRNA LIGASE, CYTOPLASMIC"/>
    <property type="match status" value="1"/>
</dbReference>
<dbReference type="InterPro" id="IPR001412">
    <property type="entry name" value="aa-tRNA-synth_I_CS"/>
</dbReference>
<dbReference type="EC" id="6.1.1.19" evidence="9"/>
<evidence type="ECO:0000256" key="6">
    <source>
        <dbReference type="ARBA" id="ARBA00022917"/>
    </source>
</evidence>
<name>A0ABV1F8S0_9BACI</name>
<feature type="domain" description="Arginyl tRNA synthetase N-terminal" evidence="12">
    <location>
        <begin position="5"/>
        <end position="95"/>
    </location>
</feature>
<dbReference type="EMBL" id="JBBMFN010000089">
    <property type="protein sequence ID" value="MEQ2468274.1"/>
    <property type="molecule type" value="Genomic_DNA"/>
</dbReference>